<evidence type="ECO:0000313" key="2">
    <source>
        <dbReference type="Proteomes" id="UP001237642"/>
    </source>
</evidence>
<protein>
    <submittedName>
        <fullName evidence="1">Uncharacterized protein</fullName>
    </submittedName>
</protein>
<keyword evidence="2" id="KW-1185">Reference proteome</keyword>
<dbReference type="EMBL" id="JAUIZM010000006">
    <property type="protein sequence ID" value="KAK1380617.1"/>
    <property type="molecule type" value="Genomic_DNA"/>
</dbReference>
<dbReference type="Proteomes" id="UP001237642">
    <property type="component" value="Unassembled WGS sequence"/>
</dbReference>
<reference evidence="1" key="1">
    <citation type="submission" date="2023-02" db="EMBL/GenBank/DDBJ databases">
        <title>Genome of toxic invasive species Heracleum sosnowskyi carries increased number of genes despite the absence of recent whole-genome duplications.</title>
        <authorList>
            <person name="Schelkunov M."/>
            <person name="Shtratnikova V."/>
            <person name="Makarenko M."/>
            <person name="Klepikova A."/>
            <person name="Omelchenko D."/>
            <person name="Novikova G."/>
            <person name="Obukhova E."/>
            <person name="Bogdanov V."/>
            <person name="Penin A."/>
            <person name="Logacheva M."/>
        </authorList>
    </citation>
    <scope>NUCLEOTIDE SEQUENCE</scope>
    <source>
        <strain evidence="1">Hsosn_3</strain>
        <tissue evidence="1">Leaf</tissue>
    </source>
</reference>
<dbReference type="AlphaFoldDB" id="A0AAD8I7G9"/>
<gene>
    <name evidence="1" type="ORF">POM88_027361</name>
</gene>
<dbReference type="InterPro" id="IPR002885">
    <property type="entry name" value="PPR_rpt"/>
</dbReference>
<organism evidence="1 2">
    <name type="scientific">Heracleum sosnowskyi</name>
    <dbReference type="NCBI Taxonomy" id="360622"/>
    <lineage>
        <taxon>Eukaryota</taxon>
        <taxon>Viridiplantae</taxon>
        <taxon>Streptophyta</taxon>
        <taxon>Embryophyta</taxon>
        <taxon>Tracheophyta</taxon>
        <taxon>Spermatophyta</taxon>
        <taxon>Magnoliopsida</taxon>
        <taxon>eudicotyledons</taxon>
        <taxon>Gunneridae</taxon>
        <taxon>Pentapetalae</taxon>
        <taxon>asterids</taxon>
        <taxon>campanulids</taxon>
        <taxon>Apiales</taxon>
        <taxon>Apiaceae</taxon>
        <taxon>Apioideae</taxon>
        <taxon>apioid superclade</taxon>
        <taxon>Tordylieae</taxon>
        <taxon>Tordyliinae</taxon>
        <taxon>Heracleum</taxon>
    </lineage>
</organism>
<name>A0AAD8I7G9_9APIA</name>
<reference evidence="1" key="2">
    <citation type="submission" date="2023-05" db="EMBL/GenBank/DDBJ databases">
        <authorList>
            <person name="Schelkunov M.I."/>
        </authorList>
    </citation>
    <scope>NUCLEOTIDE SEQUENCE</scope>
    <source>
        <strain evidence="1">Hsosn_3</strain>
        <tissue evidence="1">Leaf</tissue>
    </source>
</reference>
<dbReference type="Pfam" id="PF01535">
    <property type="entry name" value="PPR"/>
    <property type="match status" value="1"/>
</dbReference>
<comment type="caution">
    <text evidence="1">The sequence shown here is derived from an EMBL/GenBank/DDBJ whole genome shotgun (WGS) entry which is preliminary data.</text>
</comment>
<evidence type="ECO:0000313" key="1">
    <source>
        <dbReference type="EMBL" id="KAK1380617.1"/>
    </source>
</evidence>
<accession>A0AAD8I7G9</accession>
<proteinExistence type="predicted"/>
<sequence>MSFITFPSRLLSILRSRLRGHTSINLVVVQIHGTTRLRTRRFFRLQVYDALNLHSEMIEKDGVALCLNKRWRWVNMLEIVIYNTLIEAYQLKLEIYVAHDILLHRLCQLGKSMEALTFFYKIQDQDP</sequence>